<feature type="domain" description="DUF7041" evidence="1">
    <location>
        <begin position="47"/>
        <end position="112"/>
    </location>
</feature>
<dbReference type="AlphaFoldDB" id="A0A2S2QHG4"/>
<dbReference type="Pfam" id="PF23055">
    <property type="entry name" value="DUF7041"/>
    <property type="match status" value="1"/>
</dbReference>
<dbReference type="PANTHER" id="PTHR33327:SF3">
    <property type="entry name" value="RNA-DIRECTED DNA POLYMERASE"/>
    <property type="match status" value="1"/>
</dbReference>
<dbReference type="OrthoDB" id="6589648at2759"/>
<dbReference type="PANTHER" id="PTHR33327">
    <property type="entry name" value="ENDONUCLEASE"/>
    <property type="match status" value="1"/>
</dbReference>
<protein>
    <recommendedName>
        <fullName evidence="1">DUF7041 domain-containing protein</fullName>
    </recommendedName>
</protein>
<dbReference type="InterPro" id="IPR055469">
    <property type="entry name" value="DUF7041"/>
</dbReference>
<sequence length="118" mass="13149">MSSGNECRDLLSLENDSLVSDTTNSSPVAPTLPTDSFSIASVAQVRLPLFWRHSSREWFLHAEAVFANHRLRSDVSRANHVVAALDEEGVRAIRDLIGPNVCYESLKQRLITIFTVPQ</sequence>
<proteinExistence type="predicted"/>
<reference evidence="2" key="1">
    <citation type="submission" date="2018-04" db="EMBL/GenBank/DDBJ databases">
        <title>Transcriptome assembly of Sipha flava.</title>
        <authorList>
            <person name="Scully E.D."/>
            <person name="Geib S.M."/>
            <person name="Palmer N.A."/>
            <person name="Koch K."/>
            <person name="Bradshaw J."/>
            <person name="Heng-Moss T."/>
            <person name="Sarath G."/>
        </authorList>
    </citation>
    <scope>NUCLEOTIDE SEQUENCE</scope>
</reference>
<organism evidence="2">
    <name type="scientific">Sipha flava</name>
    <name type="common">yellow sugarcane aphid</name>
    <dbReference type="NCBI Taxonomy" id="143950"/>
    <lineage>
        <taxon>Eukaryota</taxon>
        <taxon>Metazoa</taxon>
        <taxon>Ecdysozoa</taxon>
        <taxon>Arthropoda</taxon>
        <taxon>Hexapoda</taxon>
        <taxon>Insecta</taxon>
        <taxon>Pterygota</taxon>
        <taxon>Neoptera</taxon>
        <taxon>Paraneoptera</taxon>
        <taxon>Hemiptera</taxon>
        <taxon>Sternorrhyncha</taxon>
        <taxon>Aphidomorpha</taxon>
        <taxon>Aphidoidea</taxon>
        <taxon>Aphididae</taxon>
        <taxon>Sipha</taxon>
    </lineage>
</organism>
<evidence type="ECO:0000313" key="2">
    <source>
        <dbReference type="EMBL" id="MBY77133.1"/>
    </source>
</evidence>
<gene>
    <name evidence="2" type="ORF">g.45967</name>
</gene>
<evidence type="ECO:0000259" key="1">
    <source>
        <dbReference type="Pfam" id="PF23055"/>
    </source>
</evidence>
<dbReference type="EMBL" id="GGMS01007930">
    <property type="protein sequence ID" value="MBY77133.1"/>
    <property type="molecule type" value="Transcribed_RNA"/>
</dbReference>
<accession>A0A2S2QHG4</accession>
<name>A0A2S2QHG4_9HEMI</name>